<dbReference type="RefSeq" id="WP_271735322.1">
    <property type="nucleotide sequence ID" value="NZ_CP116590.1"/>
</dbReference>
<gene>
    <name evidence="1" type="ORF">PML80_05885</name>
</gene>
<evidence type="ECO:0000313" key="2">
    <source>
        <dbReference type="Proteomes" id="UP001179483"/>
    </source>
</evidence>
<dbReference type="Proteomes" id="UP001179483">
    <property type="component" value="Chromosome"/>
</dbReference>
<evidence type="ECO:0000313" key="1">
    <source>
        <dbReference type="EMBL" id="WCG37055.1"/>
    </source>
</evidence>
<sequence length="204" mass="21960">MAEKKYNSTTGVDQFHYGVLNDDDKTIEGGNPERIKFLQDITVTRTSTMVRAYGDNKEAEIAVSNGPVSISGNFHALPQEDQNVLFGLEVSETGLAGSGSEDNPPYVGVVFARTYEDGATEYAGLPKGKFLKTEKASTGKAGETSFSQDPISAEFMNREVDGFTKPQSYLIGRDEAGETTHRDAIFQAVFGAPYPTEADPVVGG</sequence>
<name>A0AAE9XNA7_9LACT</name>
<proteinExistence type="predicted"/>
<organism evidence="1 2">
    <name type="scientific">Aerococcus urinaeequi</name>
    <dbReference type="NCBI Taxonomy" id="51665"/>
    <lineage>
        <taxon>Bacteria</taxon>
        <taxon>Bacillati</taxon>
        <taxon>Bacillota</taxon>
        <taxon>Bacilli</taxon>
        <taxon>Lactobacillales</taxon>
        <taxon>Aerococcaceae</taxon>
        <taxon>Aerococcus</taxon>
    </lineage>
</organism>
<dbReference type="NCBIfam" id="TIGR01603">
    <property type="entry name" value="maj_tail_phi13"/>
    <property type="match status" value="1"/>
</dbReference>
<accession>A0AAE9XNA7</accession>
<dbReference type="AlphaFoldDB" id="A0AAE9XNA7"/>
<protein>
    <submittedName>
        <fullName evidence="1">Phage tail protein</fullName>
    </submittedName>
</protein>
<dbReference type="EMBL" id="CP116590">
    <property type="protein sequence ID" value="WCG37055.1"/>
    <property type="molecule type" value="Genomic_DNA"/>
</dbReference>
<dbReference type="InterPro" id="IPR006490">
    <property type="entry name" value="Maj_tail_phi13"/>
</dbReference>
<reference evidence="1" key="1">
    <citation type="submission" date="2023-01" db="EMBL/GenBank/DDBJ databases">
        <title>Oxazolidinone resistance genes in florfenicol resistant enterococci from beef cattle and veal calves at slaughter.</title>
        <authorList>
            <person name="Biggel M."/>
        </authorList>
    </citation>
    <scope>NUCLEOTIDE SEQUENCE</scope>
    <source>
        <strain evidence="1">K79-1</strain>
    </source>
</reference>